<gene>
    <name evidence="1" type="ORF">HMPREF9004_1518</name>
</gene>
<evidence type="ECO:0000313" key="1">
    <source>
        <dbReference type="EMBL" id="ENO17608.1"/>
    </source>
</evidence>
<name>N6X8Y6_9ACTO</name>
<accession>N6X8Y6</accession>
<protein>
    <submittedName>
        <fullName evidence="1">Uncharacterized protein</fullName>
    </submittedName>
</protein>
<dbReference type="AlphaFoldDB" id="N6X8Y6"/>
<proteinExistence type="predicted"/>
<evidence type="ECO:0000313" key="2">
    <source>
        <dbReference type="Proteomes" id="UP000013015"/>
    </source>
</evidence>
<dbReference type="Proteomes" id="UP000013015">
    <property type="component" value="Unassembled WGS sequence"/>
</dbReference>
<organism evidence="1 2">
    <name type="scientific">Schaalia cardiffensis F0333</name>
    <dbReference type="NCBI Taxonomy" id="888050"/>
    <lineage>
        <taxon>Bacteria</taxon>
        <taxon>Bacillati</taxon>
        <taxon>Actinomycetota</taxon>
        <taxon>Actinomycetes</taxon>
        <taxon>Actinomycetales</taxon>
        <taxon>Actinomycetaceae</taxon>
        <taxon>Schaalia</taxon>
    </lineage>
</organism>
<reference evidence="1 2" key="1">
    <citation type="submission" date="2013-03" db="EMBL/GenBank/DDBJ databases">
        <title>Reference genome for the Human Microbiome Project.</title>
        <authorList>
            <person name="Aqrawi P."/>
            <person name="Ayvaz T."/>
            <person name="Bess C."/>
            <person name="Blankenburg K."/>
            <person name="Coyle M."/>
            <person name="Deng J."/>
            <person name="Forbes L."/>
            <person name="Fowler G."/>
            <person name="Francisco L."/>
            <person name="Fu Q."/>
            <person name="Gibbs R."/>
            <person name="Gross S."/>
            <person name="Gubbala S."/>
            <person name="Hale W."/>
            <person name="Hemphill L."/>
            <person name="Highlander S."/>
            <person name="Hirani K."/>
            <person name="Jackson L."/>
            <person name="Jakkamsetti A."/>
            <person name="Javaid M."/>
            <person name="Jayaseelan J.C."/>
            <person name="Jiang H."/>
            <person name="Joshi V."/>
            <person name="Korchina V."/>
            <person name="Kovar C."/>
            <person name="Lara F."/>
            <person name="Lee S."/>
            <person name="Liu Y."/>
            <person name="Mata R."/>
            <person name="Mathew T."/>
            <person name="Munidasa M."/>
            <person name="Muzny D."/>
            <person name="Nazareth L."/>
            <person name="Ngo R."/>
            <person name="Nguyen L."/>
            <person name="Nguyen N."/>
            <person name="Okwuonu G."/>
            <person name="Ongeri F."/>
            <person name="Palculict T."/>
            <person name="Patil S."/>
            <person name="Petrosino J."/>
            <person name="Pham C."/>
            <person name="Pham P."/>
            <person name="Pu L.-L."/>
            <person name="Qin X."/>
            <person name="Qu J."/>
            <person name="Reid J."/>
            <person name="Ross M."/>
            <person name="Ruth R."/>
            <person name="Saada N."/>
            <person name="San Lucas F."/>
            <person name="Santibanez J."/>
            <person name="Shang Y."/>
            <person name="Simmons D."/>
            <person name="Song X.-Z."/>
            <person name="Tang L.-Y."/>
            <person name="Thornton R."/>
            <person name="Warren J."/>
            <person name="Weissenberger G."/>
            <person name="Wilczek-Boney K."/>
            <person name="Worley K."/>
            <person name="Youmans B."/>
            <person name="Zhang J."/>
            <person name="Zhang L."/>
            <person name="Zhao Z."/>
            <person name="Zhou C."/>
            <person name="Zhu D."/>
            <person name="Zhu Y."/>
        </authorList>
    </citation>
    <scope>NUCLEOTIDE SEQUENCE [LARGE SCALE GENOMIC DNA]</scope>
    <source>
        <strain evidence="1 2">F0333</strain>
    </source>
</reference>
<dbReference type="HOGENOM" id="CLU_2802674_0_0_11"/>
<sequence>MVGDSRLPKVYSFDSPFSESTQPCAPTRVDSKACGRAQRGCSARQEPTVDPKTCGRALRVCPLPLPE</sequence>
<dbReference type="PATRIC" id="fig|888050.3.peg.1454"/>
<keyword evidence="2" id="KW-1185">Reference proteome</keyword>
<comment type="caution">
    <text evidence="1">The sequence shown here is derived from an EMBL/GenBank/DDBJ whole genome shotgun (WGS) entry which is preliminary data.</text>
</comment>
<dbReference type="EMBL" id="AQHZ01000024">
    <property type="protein sequence ID" value="ENO17608.1"/>
    <property type="molecule type" value="Genomic_DNA"/>
</dbReference>
<dbReference type="STRING" id="888050.HMPREF9004_1518"/>